<evidence type="ECO:0000313" key="1">
    <source>
        <dbReference type="EMBL" id="SVE57464.1"/>
    </source>
</evidence>
<proteinExistence type="predicted"/>
<organism evidence="1">
    <name type="scientific">marine metagenome</name>
    <dbReference type="NCBI Taxonomy" id="408172"/>
    <lineage>
        <taxon>unclassified sequences</taxon>
        <taxon>metagenomes</taxon>
        <taxon>ecological metagenomes</taxon>
    </lineage>
</organism>
<name>A0A383ELJ1_9ZZZZ</name>
<dbReference type="EMBL" id="UINC01226818">
    <property type="protein sequence ID" value="SVE57464.1"/>
    <property type="molecule type" value="Genomic_DNA"/>
</dbReference>
<dbReference type="AlphaFoldDB" id="A0A383ELJ1"/>
<protein>
    <submittedName>
        <fullName evidence="1">Uncharacterized protein</fullName>
    </submittedName>
</protein>
<reference evidence="1" key="1">
    <citation type="submission" date="2018-05" db="EMBL/GenBank/DDBJ databases">
        <authorList>
            <person name="Lanie J.A."/>
            <person name="Ng W.-L."/>
            <person name="Kazmierczak K.M."/>
            <person name="Andrzejewski T.M."/>
            <person name="Davidsen T.M."/>
            <person name="Wayne K.J."/>
            <person name="Tettelin H."/>
            <person name="Glass J.I."/>
            <person name="Rusch D."/>
            <person name="Podicherti R."/>
            <person name="Tsui H.-C.T."/>
            <person name="Winkler M.E."/>
        </authorList>
    </citation>
    <scope>NUCLEOTIDE SEQUENCE</scope>
</reference>
<gene>
    <name evidence="1" type="ORF">METZ01_LOCUS510318</name>
</gene>
<sequence length="97" mass="10962">MNFIEGPFGSCSGCARGPYHRKGLAKISLTMARRMTQRHEHLTATQVFLTSVFLHYRVTATLSMFLLNLLKDTFDGMALLSGFVLVRFQDDINDTCE</sequence>
<accession>A0A383ELJ1</accession>